<evidence type="ECO:0000256" key="1">
    <source>
        <dbReference type="ARBA" id="ARBA00022723"/>
    </source>
</evidence>
<dbReference type="InterPro" id="IPR029052">
    <property type="entry name" value="Metallo-depent_PP-like"/>
</dbReference>
<evidence type="ECO:0000259" key="5">
    <source>
        <dbReference type="Pfam" id="PF00149"/>
    </source>
</evidence>
<dbReference type="EMBL" id="QFQS01000001">
    <property type="protein sequence ID" value="PZQ99504.1"/>
    <property type="molecule type" value="Genomic_DNA"/>
</dbReference>
<name>A0A2W5SIB1_CERSP</name>
<dbReference type="PANTHER" id="PTHR42988">
    <property type="entry name" value="PHOSPHOHYDROLASE"/>
    <property type="match status" value="1"/>
</dbReference>
<dbReference type="GO" id="GO:0016787">
    <property type="term" value="F:hydrolase activity"/>
    <property type="evidence" value="ECO:0007669"/>
    <property type="project" value="UniProtKB-KW"/>
</dbReference>
<accession>A0A2W5SIB1</accession>
<keyword evidence="3" id="KW-0408">Iron</keyword>
<organism evidence="6 7">
    <name type="scientific">Cereibacter sphaeroides</name>
    <name type="common">Rhodobacter sphaeroides</name>
    <dbReference type="NCBI Taxonomy" id="1063"/>
    <lineage>
        <taxon>Bacteria</taxon>
        <taxon>Pseudomonadati</taxon>
        <taxon>Pseudomonadota</taxon>
        <taxon>Alphaproteobacteria</taxon>
        <taxon>Rhodobacterales</taxon>
        <taxon>Paracoccaceae</taxon>
        <taxon>Cereibacter</taxon>
    </lineage>
</organism>
<gene>
    <name evidence="6" type="ORF">DI533_02200</name>
</gene>
<feature type="domain" description="Calcineurin-like phosphoesterase" evidence="5">
    <location>
        <begin position="3"/>
        <end position="189"/>
    </location>
</feature>
<evidence type="ECO:0000256" key="4">
    <source>
        <dbReference type="ARBA" id="ARBA00025742"/>
    </source>
</evidence>
<dbReference type="InterPro" id="IPR050884">
    <property type="entry name" value="CNP_phosphodiesterase-III"/>
</dbReference>
<dbReference type="PANTHER" id="PTHR42988:SF2">
    <property type="entry name" value="CYCLIC NUCLEOTIDE PHOSPHODIESTERASE CBUA0032-RELATED"/>
    <property type="match status" value="1"/>
</dbReference>
<evidence type="ECO:0000313" key="6">
    <source>
        <dbReference type="EMBL" id="PZQ99504.1"/>
    </source>
</evidence>
<keyword evidence="1" id="KW-0479">Metal-binding</keyword>
<dbReference type="SUPFAM" id="SSF56300">
    <property type="entry name" value="Metallo-dependent phosphatases"/>
    <property type="match status" value="1"/>
</dbReference>
<dbReference type="InterPro" id="IPR004843">
    <property type="entry name" value="Calcineurin-like_PHP"/>
</dbReference>
<sequence>MTRLVHLTDLHFGIERPELVEPLHHAVVKCRPDLVVVSGDLTHRARRKQFRQAMAFLHRLNLPFLPIPGNHDVPLHNFVARALNPFGAYRRAVSQGVAPIIEVGNLRLFGTNTAAPWRWRRGILRRHEIDRICAEARTSPEDVVNILVHHHPLEEPPGFERGETRNARELMEKMIESGITLALSGHLHNWSVGLGITPGTPRALFQMQTGTALCGRHGETNHGFAVMDFDGDLMTITPFIVDETTLLFTERPPAKFTRREGLWQPAG</sequence>
<comment type="caution">
    <text evidence="6">The sequence shown here is derived from an EMBL/GenBank/DDBJ whole genome shotgun (WGS) entry which is preliminary data.</text>
</comment>
<dbReference type="AlphaFoldDB" id="A0A2W5SIB1"/>
<comment type="similarity">
    <text evidence="4">Belongs to the cyclic nucleotide phosphodiesterase class-III family.</text>
</comment>
<dbReference type="GO" id="GO:0046872">
    <property type="term" value="F:metal ion binding"/>
    <property type="evidence" value="ECO:0007669"/>
    <property type="project" value="UniProtKB-KW"/>
</dbReference>
<evidence type="ECO:0000256" key="3">
    <source>
        <dbReference type="ARBA" id="ARBA00023004"/>
    </source>
</evidence>
<protein>
    <submittedName>
        <fullName evidence="6">Metallophosphoesterase</fullName>
    </submittedName>
</protein>
<dbReference type="Proteomes" id="UP000248975">
    <property type="component" value="Unassembled WGS sequence"/>
</dbReference>
<evidence type="ECO:0000256" key="2">
    <source>
        <dbReference type="ARBA" id="ARBA00022801"/>
    </source>
</evidence>
<keyword evidence="2" id="KW-0378">Hydrolase</keyword>
<reference evidence="6 7" key="1">
    <citation type="submission" date="2017-08" db="EMBL/GenBank/DDBJ databases">
        <title>Infants hospitalized years apart are colonized by the same room-sourced microbial strains.</title>
        <authorList>
            <person name="Brooks B."/>
            <person name="Olm M.R."/>
            <person name="Firek B.A."/>
            <person name="Baker R."/>
            <person name="Thomas B.C."/>
            <person name="Morowitz M.J."/>
            <person name="Banfield J.F."/>
        </authorList>
    </citation>
    <scope>NUCLEOTIDE SEQUENCE [LARGE SCALE GENOMIC DNA]</scope>
    <source>
        <strain evidence="6">S2_003_000_R2_11</strain>
    </source>
</reference>
<evidence type="ECO:0000313" key="7">
    <source>
        <dbReference type="Proteomes" id="UP000248975"/>
    </source>
</evidence>
<dbReference type="Pfam" id="PF00149">
    <property type="entry name" value="Metallophos"/>
    <property type="match status" value="1"/>
</dbReference>
<proteinExistence type="inferred from homology"/>
<dbReference type="Gene3D" id="3.60.21.10">
    <property type="match status" value="1"/>
</dbReference>